<accession>A0A1W6YX97</accession>
<dbReference type="InterPro" id="IPR036388">
    <property type="entry name" value="WH-like_DNA-bd_sf"/>
</dbReference>
<dbReference type="PANTHER" id="PTHR30126">
    <property type="entry name" value="HTH-TYPE TRANSCRIPTIONAL REGULATOR"/>
    <property type="match status" value="1"/>
</dbReference>
<evidence type="ECO:0000259" key="6">
    <source>
        <dbReference type="PROSITE" id="PS50931"/>
    </source>
</evidence>
<dbReference type="SUPFAM" id="SSF46785">
    <property type="entry name" value="Winged helix' DNA-binding domain"/>
    <property type="match status" value="1"/>
</dbReference>
<keyword evidence="4" id="KW-0804">Transcription</keyword>
<sequence>MPPFTLQDLRCFDAVVREGGFQAAALALHRTHPAVFAAVARLERQVGFALLDRSGYRVRLTAAGRAFHRQAQSLLLEWHALQAHAEQLAIGEEAELRVVMGDLCPPAATLRLLAPFFAGHPATRWHLDVEAVTGPWERLLEGDADLILHRIEKSDTRIEWLDLCKVELIPVVAPGFLPFPLSRHIKPEQLRNLAQCVIRDSARRPSPQEHFVIPGAPQYTVPDPGMKKEIIMQGMAWGHLPHFLVERELQEGTLVSIAGRHLPGRVEQLVAARRRDRPHGPVADRLWEYLRQAAPQLQDAAVRGRPARSARHAASKRNHRR</sequence>
<dbReference type="PANTHER" id="PTHR30126:SF88">
    <property type="entry name" value="TRANSCRIPTIONAL REGULATOR-RELATED"/>
    <property type="match status" value="1"/>
</dbReference>
<protein>
    <submittedName>
        <fullName evidence="7">LysR family transcriptional regulator</fullName>
    </submittedName>
</protein>
<dbReference type="GO" id="GO:0003700">
    <property type="term" value="F:DNA-binding transcription factor activity"/>
    <property type="evidence" value="ECO:0007669"/>
    <property type="project" value="InterPro"/>
</dbReference>
<feature type="region of interest" description="Disordered" evidence="5">
    <location>
        <begin position="298"/>
        <end position="321"/>
    </location>
</feature>
<dbReference type="Proteomes" id="UP000194139">
    <property type="component" value="Chromosome"/>
</dbReference>
<evidence type="ECO:0000313" key="8">
    <source>
        <dbReference type="Proteomes" id="UP000194139"/>
    </source>
</evidence>
<evidence type="ECO:0000256" key="3">
    <source>
        <dbReference type="ARBA" id="ARBA00023125"/>
    </source>
</evidence>
<name>A0A1W6YX97_9BORD</name>
<dbReference type="PROSITE" id="PS50931">
    <property type="entry name" value="HTH_LYSR"/>
    <property type="match status" value="1"/>
</dbReference>
<evidence type="ECO:0000256" key="4">
    <source>
        <dbReference type="ARBA" id="ARBA00023163"/>
    </source>
</evidence>
<dbReference type="Pfam" id="PF00126">
    <property type="entry name" value="HTH_1"/>
    <property type="match status" value="1"/>
</dbReference>
<dbReference type="InterPro" id="IPR005119">
    <property type="entry name" value="LysR_subst-bd"/>
</dbReference>
<keyword evidence="8" id="KW-1185">Reference proteome</keyword>
<feature type="compositionally biased region" description="Basic residues" evidence="5">
    <location>
        <begin position="305"/>
        <end position="321"/>
    </location>
</feature>
<dbReference type="Pfam" id="PF03466">
    <property type="entry name" value="LysR_substrate"/>
    <property type="match status" value="1"/>
</dbReference>
<evidence type="ECO:0000256" key="1">
    <source>
        <dbReference type="ARBA" id="ARBA00009437"/>
    </source>
</evidence>
<dbReference type="EMBL" id="CP021109">
    <property type="protein sequence ID" value="ARP85676.1"/>
    <property type="molecule type" value="Genomic_DNA"/>
</dbReference>
<reference evidence="7 8" key="1">
    <citation type="submission" date="2017-05" db="EMBL/GenBank/DDBJ databases">
        <title>Complete and WGS of Bordetella genogroups.</title>
        <authorList>
            <person name="Spilker T."/>
            <person name="LiPuma J."/>
        </authorList>
    </citation>
    <scope>NUCLEOTIDE SEQUENCE [LARGE SCALE GENOMIC DNA]</scope>
    <source>
        <strain evidence="7 8">AU17164</strain>
    </source>
</reference>
<proteinExistence type="inferred from homology"/>
<gene>
    <name evidence="7" type="ORF">CAL13_05215</name>
</gene>
<organism evidence="7 8">
    <name type="scientific">Bordetella genomosp. 9</name>
    <dbReference type="NCBI Taxonomy" id="1416803"/>
    <lineage>
        <taxon>Bacteria</taxon>
        <taxon>Pseudomonadati</taxon>
        <taxon>Pseudomonadota</taxon>
        <taxon>Betaproteobacteria</taxon>
        <taxon>Burkholderiales</taxon>
        <taxon>Alcaligenaceae</taxon>
        <taxon>Bordetella</taxon>
    </lineage>
</organism>
<feature type="domain" description="HTH lysR-type" evidence="6">
    <location>
        <begin position="4"/>
        <end position="61"/>
    </location>
</feature>
<dbReference type="RefSeq" id="WP_086071735.1">
    <property type="nucleotide sequence ID" value="NZ_CP021109.1"/>
</dbReference>
<keyword evidence="2" id="KW-0805">Transcription regulation</keyword>
<evidence type="ECO:0000256" key="2">
    <source>
        <dbReference type="ARBA" id="ARBA00023015"/>
    </source>
</evidence>
<comment type="similarity">
    <text evidence="1">Belongs to the LysR transcriptional regulatory family.</text>
</comment>
<dbReference type="SUPFAM" id="SSF53850">
    <property type="entry name" value="Periplasmic binding protein-like II"/>
    <property type="match status" value="1"/>
</dbReference>
<dbReference type="AlphaFoldDB" id="A0A1W6YX97"/>
<dbReference type="Gene3D" id="1.10.10.10">
    <property type="entry name" value="Winged helix-like DNA-binding domain superfamily/Winged helix DNA-binding domain"/>
    <property type="match status" value="1"/>
</dbReference>
<evidence type="ECO:0000256" key="5">
    <source>
        <dbReference type="SAM" id="MobiDB-lite"/>
    </source>
</evidence>
<dbReference type="Gene3D" id="3.40.190.290">
    <property type="match status" value="1"/>
</dbReference>
<dbReference type="GO" id="GO:0000976">
    <property type="term" value="F:transcription cis-regulatory region binding"/>
    <property type="evidence" value="ECO:0007669"/>
    <property type="project" value="TreeGrafter"/>
</dbReference>
<keyword evidence="3" id="KW-0238">DNA-binding</keyword>
<evidence type="ECO:0000313" key="7">
    <source>
        <dbReference type="EMBL" id="ARP85676.1"/>
    </source>
</evidence>
<dbReference type="InterPro" id="IPR036390">
    <property type="entry name" value="WH_DNA-bd_sf"/>
</dbReference>
<dbReference type="InterPro" id="IPR000847">
    <property type="entry name" value="LysR_HTH_N"/>
</dbReference>